<dbReference type="AlphaFoldDB" id="A0A849CJR4"/>
<dbReference type="RefSeq" id="WP_067527907.1">
    <property type="nucleotide sequence ID" value="NZ_JABELX010000017.1"/>
</dbReference>
<gene>
    <name evidence="2" type="ORF">HLB23_34385</name>
</gene>
<name>A0A849CJR4_9NOCA</name>
<feature type="transmembrane region" description="Helical" evidence="1">
    <location>
        <begin position="82"/>
        <end position="101"/>
    </location>
</feature>
<sequence>MGGSGGGCGQSALSEDVTAPDFGTERVAPDSELDEIEVGWWPTFEKTPNRLTFAGLFVLGVLAGIVLTIVCIFVMIWVLWPVALLVGPIVALVIWLLFAAFNVRSEERNPTRLWFLAGFGVITCFFGIWTTLSLIGWMLD</sequence>
<feature type="transmembrane region" description="Helical" evidence="1">
    <location>
        <begin position="113"/>
        <end position="139"/>
    </location>
</feature>
<reference evidence="2 3" key="1">
    <citation type="submission" date="2020-05" db="EMBL/GenBank/DDBJ databases">
        <title>MicrobeNet Type strains.</title>
        <authorList>
            <person name="Nicholson A.C."/>
        </authorList>
    </citation>
    <scope>NUCLEOTIDE SEQUENCE [LARGE SCALE GENOMIC DNA]</scope>
    <source>
        <strain evidence="2 3">JCM 3224</strain>
    </source>
</reference>
<dbReference type="EMBL" id="JABELX010000017">
    <property type="protein sequence ID" value="NNH74881.1"/>
    <property type="molecule type" value="Genomic_DNA"/>
</dbReference>
<evidence type="ECO:0000313" key="3">
    <source>
        <dbReference type="Proteomes" id="UP000586827"/>
    </source>
</evidence>
<keyword evidence="1" id="KW-0812">Transmembrane</keyword>
<comment type="caution">
    <text evidence="2">The sequence shown here is derived from an EMBL/GenBank/DDBJ whole genome shotgun (WGS) entry which is preliminary data.</text>
</comment>
<dbReference type="Proteomes" id="UP000586827">
    <property type="component" value="Unassembled WGS sequence"/>
</dbReference>
<evidence type="ECO:0000313" key="2">
    <source>
        <dbReference type="EMBL" id="NNH74881.1"/>
    </source>
</evidence>
<proteinExistence type="predicted"/>
<keyword evidence="3" id="KW-1185">Reference proteome</keyword>
<keyword evidence="1" id="KW-0472">Membrane</keyword>
<keyword evidence="1" id="KW-1133">Transmembrane helix</keyword>
<organism evidence="2 3">
    <name type="scientific">Nocardia uniformis</name>
    <dbReference type="NCBI Taxonomy" id="53432"/>
    <lineage>
        <taxon>Bacteria</taxon>
        <taxon>Bacillati</taxon>
        <taxon>Actinomycetota</taxon>
        <taxon>Actinomycetes</taxon>
        <taxon>Mycobacteriales</taxon>
        <taxon>Nocardiaceae</taxon>
        <taxon>Nocardia</taxon>
    </lineage>
</organism>
<evidence type="ECO:0000256" key="1">
    <source>
        <dbReference type="SAM" id="Phobius"/>
    </source>
</evidence>
<feature type="transmembrane region" description="Helical" evidence="1">
    <location>
        <begin position="51"/>
        <end position="76"/>
    </location>
</feature>
<accession>A0A849CJR4</accession>
<protein>
    <submittedName>
        <fullName evidence="2">Uncharacterized protein</fullName>
    </submittedName>
</protein>